<keyword evidence="3" id="KW-1185">Reference proteome</keyword>
<proteinExistence type="predicted"/>
<evidence type="ECO:0000313" key="3">
    <source>
        <dbReference type="Proteomes" id="UP001055439"/>
    </source>
</evidence>
<sequence>MRMRMRHPPLSALYISIHRVASMSRSVLRFRYFPLLSSPFSETQSPSPPPPPPTWIASDRDPDPSIAQRGASLERRRAH</sequence>
<reference evidence="2" key="1">
    <citation type="submission" date="2022-05" db="EMBL/GenBank/DDBJ databases">
        <title>The Musa troglodytarum L. genome provides insights into the mechanism of non-climacteric behaviour and enrichment of carotenoids.</title>
        <authorList>
            <person name="Wang J."/>
        </authorList>
    </citation>
    <scope>NUCLEOTIDE SEQUENCE</scope>
    <source>
        <tissue evidence="2">Leaf</tissue>
    </source>
</reference>
<protein>
    <submittedName>
        <fullName evidence="2">Uncharacterized protein</fullName>
    </submittedName>
</protein>
<gene>
    <name evidence="2" type="ORF">MUK42_35800</name>
</gene>
<evidence type="ECO:0000313" key="2">
    <source>
        <dbReference type="EMBL" id="URE24480.1"/>
    </source>
</evidence>
<dbReference type="EMBL" id="CP097510">
    <property type="protein sequence ID" value="URE24480.1"/>
    <property type="molecule type" value="Genomic_DNA"/>
</dbReference>
<name>A0A9E7H0M3_9LILI</name>
<organism evidence="2 3">
    <name type="scientific">Musa troglodytarum</name>
    <name type="common">fe'i banana</name>
    <dbReference type="NCBI Taxonomy" id="320322"/>
    <lineage>
        <taxon>Eukaryota</taxon>
        <taxon>Viridiplantae</taxon>
        <taxon>Streptophyta</taxon>
        <taxon>Embryophyta</taxon>
        <taxon>Tracheophyta</taxon>
        <taxon>Spermatophyta</taxon>
        <taxon>Magnoliopsida</taxon>
        <taxon>Liliopsida</taxon>
        <taxon>Zingiberales</taxon>
        <taxon>Musaceae</taxon>
        <taxon>Musa</taxon>
    </lineage>
</organism>
<evidence type="ECO:0000256" key="1">
    <source>
        <dbReference type="SAM" id="MobiDB-lite"/>
    </source>
</evidence>
<dbReference type="Proteomes" id="UP001055439">
    <property type="component" value="Chromosome 8"/>
</dbReference>
<dbReference type="AlphaFoldDB" id="A0A9E7H0M3"/>
<feature type="region of interest" description="Disordered" evidence="1">
    <location>
        <begin position="38"/>
        <end position="79"/>
    </location>
</feature>
<accession>A0A9E7H0M3</accession>